<keyword evidence="1" id="KW-0472">Membrane</keyword>
<dbReference type="OrthoDB" id="3382229at2"/>
<keyword evidence="1" id="KW-0812">Transmembrane</keyword>
<evidence type="ECO:0000313" key="3">
    <source>
        <dbReference type="Proteomes" id="UP000285744"/>
    </source>
</evidence>
<proteinExistence type="predicted"/>
<comment type="caution">
    <text evidence="2">The sequence shown here is derived from an EMBL/GenBank/DDBJ whole genome shotgun (WGS) entry which is preliminary data.</text>
</comment>
<sequence length="210" mass="21680">MGIEADDRLRRGVLAGATVLVLVAGGWWWRANAPDGTRAGSPRDVAAARVGGTDPVRLGPADGRAGAVVRVDPATGAAVLVTEDDAALPVDPGPRRRAEPGTITQGLVLPRDPDALWHDAVTLTRQRTVSQQVGGEDTPPAAYLLQYRCTGPGTLRVSITGGRVVNRAPAVCDGAIRALVVVGTGGPLRVWLASAGTEWVRVAVQLVPAG</sequence>
<feature type="transmembrane region" description="Helical" evidence="1">
    <location>
        <begin position="12"/>
        <end position="29"/>
    </location>
</feature>
<dbReference type="AlphaFoldDB" id="A0A420EYV9"/>
<name>A0A420EYV9_9ACTN</name>
<gene>
    <name evidence="2" type="ORF">D7I43_19095</name>
</gene>
<accession>A0A420EYV9</accession>
<protein>
    <submittedName>
        <fullName evidence="2">Uncharacterized protein</fullName>
    </submittedName>
</protein>
<dbReference type="Proteomes" id="UP000285744">
    <property type="component" value="Unassembled WGS sequence"/>
</dbReference>
<reference evidence="2 3" key="1">
    <citation type="journal article" date="2018" name="Int. J. Syst. Evol. Microbiol.">
        <title>Micromonospora globbae sp. nov., an endophytic actinomycete isolated from roots of Globba winitii C. H. Wright.</title>
        <authorList>
            <person name="Kuncharoen N."/>
            <person name="Pittayakhajonwut P."/>
            <person name="Tanasupawat S."/>
        </authorList>
    </citation>
    <scope>NUCLEOTIDE SEQUENCE [LARGE SCALE GENOMIC DNA]</scope>
    <source>
        <strain evidence="2 3">WPS1-2</strain>
    </source>
</reference>
<dbReference type="EMBL" id="RAQQ01000013">
    <property type="protein sequence ID" value="RKF25888.1"/>
    <property type="molecule type" value="Genomic_DNA"/>
</dbReference>
<dbReference type="RefSeq" id="WP_120329892.1">
    <property type="nucleotide sequence ID" value="NZ_RAQQ01000013.1"/>
</dbReference>
<keyword evidence="1" id="KW-1133">Transmembrane helix</keyword>
<evidence type="ECO:0000313" key="2">
    <source>
        <dbReference type="EMBL" id="RKF25888.1"/>
    </source>
</evidence>
<evidence type="ECO:0000256" key="1">
    <source>
        <dbReference type="SAM" id="Phobius"/>
    </source>
</evidence>
<organism evidence="2 3">
    <name type="scientific">Micromonospora globbae</name>
    <dbReference type="NCBI Taxonomy" id="1894969"/>
    <lineage>
        <taxon>Bacteria</taxon>
        <taxon>Bacillati</taxon>
        <taxon>Actinomycetota</taxon>
        <taxon>Actinomycetes</taxon>
        <taxon>Micromonosporales</taxon>
        <taxon>Micromonosporaceae</taxon>
        <taxon>Micromonospora</taxon>
    </lineage>
</organism>